<feature type="compositionally biased region" description="Basic and acidic residues" evidence="3">
    <location>
        <begin position="253"/>
        <end position="262"/>
    </location>
</feature>
<dbReference type="GO" id="GO:0016887">
    <property type="term" value="F:ATP hydrolysis activity"/>
    <property type="evidence" value="ECO:0007669"/>
    <property type="project" value="InterPro"/>
</dbReference>
<dbReference type="PROSITE" id="PS00211">
    <property type="entry name" value="ABC_TRANSPORTER_1"/>
    <property type="match status" value="1"/>
</dbReference>
<dbReference type="GO" id="GO:0005886">
    <property type="term" value="C:plasma membrane"/>
    <property type="evidence" value="ECO:0007669"/>
    <property type="project" value="TreeGrafter"/>
</dbReference>
<dbReference type="PANTHER" id="PTHR24220">
    <property type="entry name" value="IMPORT ATP-BINDING PROTEIN"/>
    <property type="match status" value="1"/>
</dbReference>
<dbReference type="PANTHER" id="PTHR24220:SF659">
    <property type="entry name" value="TRANSPORTER, PUTATIVE-RELATED"/>
    <property type="match status" value="1"/>
</dbReference>
<dbReference type="HOGENOM" id="CLU_000604_1_22_6"/>
<reference evidence="5 6" key="1">
    <citation type="submission" date="2007-10" db="EMBL/GenBank/DDBJ databases">
        <title>Complete sequence of Shewanella pealeana ATCC 700345.</title>
        <authorList>
            <consortium name="US DOE Joint Genome Institute"/>
            <person name="Copeland A."/>
            <person name="Lucas S."/>
            <person name="Lapidus A."/>
            <person name="Barry K."/>
            <person name="Glavina del Rio T."/>
            <person name="Dalin E."/>
            <person name="Tice H."/>
            <person name="Pitluck S."/>
            <person name="Chertkov O."/>
            <person name="Brettin T."/>
            <person name="Bruce D."/>
            <person name="Detter J.C."/>
            <person name="Han C."/>
            <person name="Schmutz J."/>
            <person name="Larimer F."/>
            <person name="Land M."/>
            <person name="Hauser L."/>
            <person name="Kyrpides N."/>
            <person name="Kim E."/>
            <person name="Zhao J.-S.Z."/>
            <person name="Manno D."/>
            <person name="Hawari J."/>
            <person name="Richardson P."/>
        </authorList>
    </citation>
    <scope>NUCLEOTIDE SEQUENCE [LARGE SCALE GENOMIC DNA]</scope>
    <source>
        <strain evidence="6">ATCC 700345 / ANG-SQ1</strain>
    </source>
</reference>
<keyword evidence="6" id="KW-1185">Reference proteome</keyword>
<dbReference type="SMART" id="SM00382">
    <property type="entry name" value="AAA"/>
    <property type="match status" value="1"/>
</dbReference>
<gene>
    <name evidence="5" type="ordered locus">Spea_1748</name>
</gene>
<keyword evidence="1" id="KW-0547">Nucleotide-binding</keyword>
<protein>
    <submittedName>
        <fullName evidence="5">ABC transporter related</fullName>
    </submittedName>
</protein>
<feature type="domain" description="ABC transporter" evidence="4">
    <location>
        <begin position="26"/>
        <end position="242"/>
    </location>
</feature>
<evidence type="ECO:0000259" key="4">
    <source>
        <dbReference type="PROSITE" id="PS50893"/>
    </source>
</evidence>
<dbReference type="KEGG" id="spl:Spea_1748"/>
<dbReference type="Pfam" id="PF00005">
    <property type="entry name" value="ABC_tran"/>
    <property type="match status" value="1"/>
</dbReference>
<feature type="region of interest" description="Disordered" evidence="3">
    <location>
        <begin position="248"/>
        <end position="276"/>
    </location>
</feature>
<evidence type="ECO:0000256" key="1">
    <source>
        <dbReference type="ARBA" id="ARBA00022741"/>
    </source>
</evidence>
<organism evidence="5 6">
    <name type="scientific">Shewanella pealeana (strain ATCC 700345 / ANG-SQ1)</name>
    <dbReference type="NCBI Taxonomy" id="398579"/>
    <lineage>
        <taxon>Bacteria</taxon>
        <taxon>Pseudomonadati</taxon>
        <taxon>Pseudomonadota</taxon>
        <taxon>Gammaproteobacteria</taxon>
        <taxon>Alteromonadales</taxon>
        <taxon>Shewanellaceae</taxon>
        <taxon>Shewanella</taxon>
    </lineage>
</organism>
<dbReference type="InterPro" id="IPR003439">
    <property type="entry name" value="ABC_transporter-like_ATP-bd"/>
</dbReference>
<dbReference type="InterPro" id="IPR017871">
    <property type="entry name" value="ABC_transporter-like_CS"/>
</dbReference>
<dbReference type="GO" id="GO:0022857">
    <property type="term" value="F:transmembrane transporter activity"/>
    <property type="evidence" value="ECO:0007669"/>
    <property type="project" value="TreeGrafter"/>
</dbReference>
<keyword evidence="2" id="KW-0067">ATP-binding</keyword>
<dbReference type="EMBL" id="CP000851">
    <property type="protein sequence ID" value="ABV87071.1"/>
    <property type="molecule type" value="Genomic_DNA"/>
</dbReference>
<dbReference type="Gene3D" id="3.40.50.300">
    <property type="entry name" value="P-loop containing nucleotide triphosphate hydrolases"/>
    <property type="match status" value="1"/>
</dbReference>
<dbReference type="InterPro" id="IPR015854">
    <property type="entry name" value="ABC_transpr_LolD-like"/>
</dbReference>
<accession>A8H3D4</accession>
<sequence length="276" mass="30589">MGKPKLAKQMSIHSKLAHSELNRPMLTLNQLVIQFEDKTAVSIDKLSFHHGEKTAIIGRSGCGKSTLINHVFEQLKPTAALCSQRQGLVENLSVFHNIFMGALNQHSWIYNLANLVSPFKGPRQAIQQIADSLELDCPLSQPVSSLSGGQRQRVALGRALYQRQALFIGDEAFSALDPVMGQRLLTQVLASHETVIMVLHDMDMALTHFDRVIGLREGKKVLDIDAKYLDLNTLEAFYQNSSDTDTAGGVNVGDKRVNEKSESPQIEPLNSVVKRY</sequence>
<evidence type="ECO:0000256" key="2">
    <source>
        <dbReference type="ARBA" id="ARBA00022840"/>
    </source>
</evidence>
<evidence type="ECO:0000313" key="5">
    <source>
        <dbReference type="EMBL" id="ABV87071.1"/>
    </source>
</evidence>
<dbReference type="GO" id="GO:0005524">
    <property type="term" value="F:ATP binding"/>
    <property type="evidence" value="ECO:0007669"/>
    <property type="project" value="UniProtKB-KW"/>
</dbReference>
<dbReference type="SUPFAM" id="SSF52540">
    <property type="entry name" value="P-loop containing nucleoside triphosphate hydrolases"/>
    <property type="match status" value="1"/>
</dbReference>
<name>A8H3D4_SHEPA</name>
<dbReference type="eggNOG" id="COG3638">
    <property type="taxonomic scope" value="Bacteria"/>
</dbReference>
<dbReference type="InterPro" id="IPR027417">
    <property type="entry name" value="P-loop_NTPase"/>
</dbReference>
<dbReference type="InterPro" id="IPR003593">
    <property type="entry name" value="AAA+_ATPase"/>
</dbReference>
<proteinExistence type="predicted"/>
<dbReference type="AlphaFoldDB" id="A8H3D4"/>
<evidence type="ECO:0000313" key="6">
    <source>
        <dbReference type="Proteomes" id="UP000002608"/>
    </source>
</evidence>
<evidence type="ECO:0000256" key="3">
    <source>
        <dbReference type="SAM" id="MobiDB-lite"/>
    </source>
</evidence>
<dbReference type="Proteomes" id="UP000002608">
    <property type="component" value="Chromosome"/>
</dbReference>
<dbReference type="STRING" id="398579.Spea_1748"/>
<dbReference type="PROSITE" id="PS50893">
    <property type="entry name" value="ABC_TRANSPORTER_2"/>
    <property type="match status" value="1"/>
</dbReference>